<dbReference type="GO" id="GO:0005975">
    <property type="term" value="P:carbohydrate metabolic process"/>
    <property type="evidence" value="ECO:0007669"/>
    <property type="project" value="InterPro"/>
</dbReference>
<organism evidence="3 4">
    <name type="scientific">Solanum commersonii</name>
    <name type="common">Commerson's wild potato</name>
    <name type="synonym">Commerson's nightshade</name>
    <dbReference type="NCBI Taxonomy" id="4109"/>
    <lineage>
        <taxon>Eukaryota</taxon>
        <taxon>Viridiplantae</taxon>
        <taxon>Streptophyta</taxon>
        <taxon>Embryophyta</taxon>
        <taxon>Tracheophyta</taxon>
        <taxon>Spermatophyta</taxon>
        <taxon>Magnoliopsida</taxon>
        <taxon>eudicotyledons</taxon>
        <taxon>Gunneridae</taxon>
        <taxon>Pentapetalae</taxon>
        <taxon>asterids</taxon>
        <taxon>lamiids</taxon>
        <taxon>Solanales</taxon>
        <taxon>Solanaceae</taxon>
        <taxon>Solanoideae</taxon>
        <taxon>Solaneae</taxon>
        <taxon>Solanum</taxon>
    </lineage>
</organism>
<evidence type="ECO:0000256" key="2">
    <source>
        <dbReference type="ARBA" id="ARBA00030238"/>
    </source>
</evidence>
<name>A0A9J5ZLU2_SOLCO</name>
<dbReference type="PANTHER" id="PTHR43447">
    <property type="entry name" value="ALPHA-AMYLASE"/>
    <property type="match status" value="1"/>
</dbReference>
<dbReference type="Proteomes" id="UP000824120">
    <property type="component" value="Chromosome 4"/>
</dbReference>
<proteinExistence type="inferred from homology"/>
<dbReference type="OrthoDB" id="1555347at2759"/>
<evidence type="ECO:0000313" key="4">
    <source>
        <dbReference type="Proteomes" id="UP000824120"/>
    </source>
</evidence>
<keyword evidence="4" id="KW-1185">Reference proteome</keyword>
<evidence type="ECO:0000313" key="3">
    <source>
        <dbReference type="EMBL" id="KAG5613096.1"/>
    </source>
</evidence>
<comment type="caution">
    <text evidence="3">The sequence shown here is derived from an EMBL/GenBank/DDBJ whole genome shotgun (WGS) entry which is preliminary data.</text>
</comment>
<sequence>MVSGYRPQRLYELDSSKFGNGQQLKDLIKALNGQGIKAVADIVINHRCADKKDSRGIYCIFEGGTSDDRLDWGPNMICKGDTQYSDGTGYDDTGEDFGGAPDIDHLNERVQKELSDWMNWLKSETSNVQILIFM</sequence>
<evidence type="ECO:0000256" key="1">
    <source>
        <dbReference type="ARBA" id="ARBA00008061"/>
    </source>
</evidence>
<reference evidence="3 4" key="1">
    <citation type="submission" date="2020-09" db="EMBL/GenBank/DDBJ databases">
        <title>De no assembly of potato wild relative species, Solanum commersonii.</title>
        <authorList>
            <person name="Cho K."/>
        </authorList>
    </citation>
    <scope>NUCLEOTIDE SEQUENCE [LARGE SCALE GENOMIC DNA]</scope>
    <source>
        <strain evidence="3">LZ3.2</strain>
        <tissue evidence="3">Leaf</tissue>
    </source>
</reference>
<protein>
    <recommendedName>
        <fullName evidence="2">1,4-alpha-D-glucan glucanohydrolase</fullName>
    </recommendedName>
</protein>
<dbReference type="InterPro" id="IPR017853">
    <property type="entry name" value="GH"/>
</dbReference>
<comment type="similarity">
    <text evidence="1">Belongs to the glycosyl hydrolase 13 family.</text>
</comment>
<dbReference type="Gene3D" id="3.20.20.80">
    <property type="entry name" value="Glycosidases"/>
    <property type="match status" value="1"/>
</dbReference>
<dbReference type="EMBL" id="JACXVP010000004">
    <property type="protein sequence ID" value="KAG5613096.1"/>
    <property type="molecule type" value="Genomic_DNA"/>
</dbReference>
<gene>
    <name evidence="3" type="ORF">H5410_024377</name>
</gene>
<dbReference type="AlphaFoldDB" id="A0A9J5ZLU2"/>
<dbReference type="SUPFAM" id="SSF51445">
    <property type="entry name" value="(Trans)glycosidases"/>
    <property type="match status" value="1"/>
</dbReference>
<accession>A0A9J5ZLU2</accession>